<evidence type="ECO:0000256" key="1">
    <source>
        <dbReference type="SAM" id="SignalP"/>
    </source>
</evidence>
<keyword evidence="3" id="KW-0378">Hydrolase</keyword>
<dbReference type="STRING" id="717772.THIAE_02075"/>
<feature type="chain" id="PRO_5004787192" evidence="1">
    <location>
        <begin position="24"/>
        <end position="271"/>
    </location>
</feature>
<sequence>MNRLRLTLLGSFIMGTMFLSGCAKLPTQQVTITDRQVEFIYQDQQADLTIVFENGLTSKLTTWRGVLPLLPDDVNYLIYNRADYGRSEPSNQARTGEFIVAELRELLAQQQIEPPYILVGHSLGGLYAQYFARSYPDDLAGLLLVDSVHPTQMENRGAYENWRWWSRMGFQLFTSKTEKKELFNLMTTGDAVLNMPNPEHMPIIILVAGQDYSRDKAARNHVTIKREDLANLYPQADWRQVPTGHTIQRQRPDLIATAIQELIDQYRNNQP</sequence>
<evidence type="ECO:0000313" key="4">
    <source>
        <dbReference type="Proteomes" id="UP000005380"/>
    </source>
</evidence>
<dbReference type="InParanoid" id="W0DQK1"/>
<dbReference type="InterPro" id="IPR029058">
    <property type="entry name" value="AB_hydrolase_fold"/>
</dbReference>
<dbReference type="Gene3D" id="3.40.50.1820">
    <property type="entry name" value="alpha/beta hydrolase"/>
    <property type="match status" value="1"/>
</dbReference>
<proteinExistence type="predicted"/>
<dbReference type="HOGENOM" id="CLU_020336_9_3_6"/>
<dbReference type="GO" id="GO:0016787">
    <property type="term" value="F:hydrolase activity"/>
    <property type="evidence" value="ECO:0007669"/>
    <property type="project" value="UniProtKB-KW"/>
</dbReference>
<protein>
    <submittedName>
        <fullName evidence="3">Alpha/beta hydrolase</fullName>
    </submittedName>
</protein>
<organism evidence="3 4">
    <name type="scientific">Thiomicrospira aerophila AL3</name>
    <dbReference type="NCBI Taxonomy" id="717772"/>
    <lineage>
        <taxon>Bacteria</taxon>
        <taxon>Pseudomonadati</taxon>
        <taxon>Pseudomonadota</taxon>
        <taxon>Gammaproteobacteria</taxon>
        <taxon>Thiotrichales</taxon>
        <taxon>Piscirickettsiaceae</taxon>
        <taxon>Thiomicrospira</taxon>
    </lineage>
</organism>
<evidence type="ECO:0000259" key="2">
    <source>
        <dbReference type="Pfam" id="PF00561"/>
    </source>
</evidence>
<dbReference type="PANTHER" id="PTHR43798">
    <property type="entry name" value="MONOACYLGLYCEROL LIPASE"/>
    <property type="match status" value="1"/>
</dbReference>
<dbReference type="PROSITE" id="PS51257">
    <property type="entry name" value="PROKAR_LIPOPROTEIN"/>
    <property type="match status" value="1"/>
</dbReference>
<keyword evidence="1" id="KW-0732">Signal</keyword>
<name>W0DQK1_9GAMM</name>
<feature type="domain" description="AB hydrolase-1" evidence="2">
    <location>
        <begin position="50"/>
        <end position="177"/>
    </location>
</feature>
<dbReference type="SUPFAM" id="SSF53474">
    <property type="entry name" value="alpha/beta-Hydrolases"/>
    <property type="match status" value="1"/>
</dbReference>
<dbReference type="eggNOG" id="COG0596">
    <property type="taxonomic scope" value="Bacteria"/>
</dbReference>
<reference evidence="3 4" key="1">
    <citation type="submission" date="2013-12" db="EMBL/GenBank/DDBJ databases">
        <authorList>
            <consortium name="DOE Joint Genome Institute"/>
            <person name="Kappler U."/>
            <person name="Huntemann M."/>
            <person name="Han J."/>
            <person name="Chen A."/>
            <person name="Kyrpides N."/>
            <person name="Mavromatis K."/>
            <person name="Markowitz V."/>
            <person name="Palaniappan K."/>
            <person name="Ivanova N."/>
            <person name="Schaumberg A."/>
            <person name="Pati A."/>
            <person name="Liolios K."/>
            <person name="Nordberg H.P."/>
            <person name="Cantor M.N."/>
            <person name="Hua S.X."/>
            <person name="Woyke T."/>
        </authorList>
    </citation>
    <scope>NUCLEOTIDE SEQUENCE [LARGE SCALE GENOMIC DNA]</scope>
    <source>
        <strain evidence="4">AL2</strain>
    </source>
</reference>
<dbReference type="InterPro" id="IPR000073">
    <property type="entry name" value="AB_hydrolase_1"/>
</dbReference>
<dbReference type="Proteomes" id="UP000005380">
    <property type="component" value="Chromosome"/>
</dbReference>
<keyword evidence="4" id="KW-1185">Reference proteome</keyword>
<dbReference type="Pfam" id="PF00561">
    <property type="entry name" value="Abhydrolase_1"/>
    <property type="match status" value="1"/>
</dbReference>
<dbReference type="EMBL" id="CP007030">
    <property type="protein sequence ID" value="AHF00717.1"/>
    <property type="molecule type" value="Genomic_DNA"/>
</dbReference>
<dbReference type="InterPro" id="IPR050266">
    <property type="entry name" value="AB_hydrolase_sf"/>
</dbReference>
<gene>
    <name evidence="3" type="ORF">THIAE_02075</name>
</gene>
<evidence type="ECO:0000313" key="3">
    <source>
        <dbReference type="EMBL" id="AHF00717.1"/>
    </source>
</evidence>
<dbReference type="KEGG" id="tao:THIAE_02075"/>
<dbReference type="RefSeq" id="WP_006459836.1">
    <property type="nucleotide sequence ID" value="NZ_CP007030.1"/>
</dbReference>
<accession>W0DQK1</accession>
<feature type="signal peptide" evidence="1">
    <location>
        <begin position="1"/>
        <end position="23"/>
    </location>
</feature>
<dbReference type="AlphaFoldDB" id="W0DQK1"/>